<evidence type="ECO:0000256" key="1">
    <source>
        <dbReference type="ARBA" id="ARBA00023002"/>
    </source>
</evidence>
<dbReference type="InterPro" id="IPR036291">
    <property type="entry name" value="NAD(P)-bd_dom_sf"/>
</dbReference>
<dbReference type="AlphaFoldDB" id="A0A0M6ZCT4"/>
<dbReference type="PANTHER" id="PTHR43157">
    <property type="entry name" value="PHOSPHATIDYLINOSITOL-GLYCAN BIOSYNTHESIS CLASS F PROTEIN-RELATED"/>
    <property type="match status" value="1"/>
</dbReference>
<dbReference type="STRING" id="311410.LA5095_03751"/>
<dbReference type="GO" id="GO:0018449">
    <property type="term" value="F:1-phenylethanol dehydrogenase activity"/>
    <property type="evidence" value="ECO:0007669"/>
    <property type="project" value="UniProtKB-EC"/>
</dbReference>
<dbReference type="InterPro" id="IPR020904">
    <property type="entry name" value="Sc_DH/Rdtase_CS"/>
</dbReference>
<dbReference type="EMBL" id="CXWC01000013">
    <property type="protein sequence ID" value="CTQ77164.1"/>
    <property type="molecule type" value="Genomic_DNA"/>
</dbReference>
<reference evidence="4" key="1">
    <citation type="submission" date="2015-07" db="EMBL/GenBank/DDBJ databases">
        <authorList>
            <person name="Rodrigo-Torres Lidia"/>
            <person name="Arahal R.David."/>
        </authorList>
    </citation>
    <scope>NUCLEOTIDE SEQUENCE [LARGE SCALE GENOMIC DNA]</scope>
    <source>
        <strain evidence="4">CECT 5096</strain>
    </source>
</reference>
<dbReference type="EC" id="1.1.1.311" evidence="3"/>
<gene>
    <name evidence="3" type="primary">ped_2</name>
    <name evidence="3" type="ORF">LA5096_05033</name>
</gene>
<dbReference type="RefSeq" id="WP_055117627.1">
    <property type="nucleotide sequence ID" value="NZ_CXWA01000004.1"/>
</dbReference>
<dbReference type="Gene3D" id="3.40.50.720">
    <property type="entry name" value="NAD(P)-binding Rossmann-like Domain"/>
    <property type="match status" value="1"/>
</dbReference>
<dbReference type="PROSITE" id="PS00061">
    <property type="entry name" value="ADH_SHORT"/>
    <property type="match status" value="1"/>
</dbReference>
<dbReference type="Proteomes" id="UP000049983">
    <property type="component" value="Unassembled WGS sequence"/>
</dbReference>
<evidence type="ECO:0000313" key="4">
    <source>
        <dbReference type="Proteomes" id="UP000049983"/>
    </source>
</evidence>
<organism evidence="3 4">
    <name type="scientific">Roseibium album</name>
    <dbReference type="NCBI Taxonomy" id="311410"/>
    <lineage>
        <taxon>Bacteria</taxon>
        <taxon>Pseudomonadati</taxon>
        <taxon>Pseudomonadota</taxon>
        <taxon>Alphaproteobacteria</taxon>
        <taxon>Hyphomicrobiales</taxon>
        <taxon>Stappiaceae</taxon>
        <taxon>Roseibium</taxon>
    </lineage>
</organism>
<dbReference type="PRINTS" id="PR00081">
    <property type="entry name" value="GDHRDH"/>
</dbReference>
<dbReference type="InterPro" id="IPR002347">
    <property type="entry name" value="SDR_fam"/>
</dbReference>
<dbReference type="GeneID" id="97672302"/>
<keyword evidence="4" id="KW-1185">Reference proteome</keyword>
<dbReference type="OrthoDB" id="9785826at2"/>
<name>A0A0M6ZCT4_9HYPH</name>
<protein>
    <submittedName>
        <fullName evidence="3">(S)-1-Phenylethanol dehydrogenase</fullName>
        <ecNumber evidence="3">1.1.1.311</ecNumber>
    </submittedName>
</protein>
<keyword evidence="1 3" id="KW-0560">Oxidoreductase</keyword>
<comment type="similarity">
    <text evidence="2">Belongs to the short-chain dehydrogenases/reductases (SDR) family.</text>
</comment>
<dbReference type="PANTHER" id="PTHR43157:SF31">
    <property type="entry name" value="PHOSPHATIDYLINOSITOL-GLYCAN BIOSYNTHESIS CLASS F PROTEIN"/>
    <property type="match status" value="1"/>
</dbReference>
<evidence type="ECO:0000256" key="2">
    <source>
        <dbReference type="RuleBase" id="RU000363"/>
    </source>
</evidence>
<dbReference type="Pfam" id="PF00106">
    <property type="entry name" value="adh_short"/>
    <property type="match status" value="1"/>
</dbReference>
<evidence type="ECO:0000313" key="3">
    <source>
        <dbReference type="EMBL" id="CTQ77164.1"/>
    </source>
</evidence>
<proteinExistence type="inferred from homology"/>
<dbReference type="PRINTS" id="PR00080">
    <property type="entry name" value="SDRFAMILY"/>
</dbReference>
<sequence length="269" mass="28571">MSKIILVTGSTDGIGLETVKALRAKGHTILLHGRNSSKIEAARQALLAIDADGEVECYQANFSRPGDVARLAGEIRSTHSKLDVLINNAGVLRTGNDLTDESLDVRFVVNLLAPQILTEGLRPLMDASGRVVNLSSAAQAPVNLDALKGKVHLSPMEAYAQSKLALTMWSRHLAEQFGAEGPVVVAVNPGSLLASKMVKEGFGVAGNDLSIGVDILLRAALSEEFSNASGRYFDNDSGRFSDPHADGLDKAKVAALVQVMNMLSKLDRT</sequence>
<dbReference type="SUPFAM" id="SSF51735">
    <property type="entry name" value="NAD(P)-binding Rossmann-fold domains"/>
    <property type="match status" value="1"/>
</dbReference>
<accession>A0A0M6ZCT4</accession>